<proteinExistence type="predicted"/>
<dbReference type="GO" id="GO:0004862">
    <property type="term" value="F:cAMP-dependent protein kinase inhibitor activity"/>
    <property type="evidence" value="ECO:0007669"/>
    <property type="project" value="TreeGrafter"/>
</dbReference>
<feature type="region of interest" description="Disordered" evidence="1">
    <location>
        <begin position="1"/>
        <end position="27"/>
    </location>
</feature>
<evidence type="ECO:0000256" key="2">
    <source>
        <dbReference type="SAM" id="Phobius"/>
    </source>
</evidence>
<dbReference type="InterPro" id="IPR000595">
    <property type="entry name" value="cNMP-bd_dom"/>
</dbReference>
<feature type="transmembrane region" description="Helical" evidence="2">
    <location>
        <begin position="310"/>
        <end position="332"/>
    </location>
</feature>
<accession>A0A6G0X0G7</accession>
<dbReference type="PROSITE" id="PS50042">
    <property type="entry name" value="CNMP_BINDING_3"/>
    <property type="match status" value="1"/>
</dbReference>
<dbReference type="PANTHER" id="PTHR11635">
    <property type="entry name" value="CAMP-DEPENDENT PROTEIN KINASE REGULATORY CHAIN"/>
    <property type="match status" value="1"/>
</dbReference>
<organism evidence="4 5">
    <name type="scientific">Aphanomyces euteiches</name>
    <dbReference type="NCBI Taxonomy" id="100861"/>
    <lineage>
        <taxon>Eukaryota</taxon>
        <taxon>Sar</taxon>
        <taxon>Stramenopiles</taxon>
        <taxon>Oomycota</taxon>
        <taxon>Saprolegniomycetes</taxon>
        <taxon>Saprolegniales</taxon>
        <taxon>Verrucalvaceae</taxon>
        <taxon>Aphanomyces</taxon>
    </lineage>
</organism>
<evidence type="ECO:0000259" key="3">
    <source>
        <dbReference type="PROSITE" id="PS50042"/>
    </source>
</evidence>
<feature type="compositionally biased region" description="Polar residues" evidence="1">
    <location>
        <begin position="1"/>
        <end position="23"/>
    </location>
</feature>
<dbReference type="AlphaFoldDB" id="A0A6G0X0G7"/>
<evidence type="ECO:0000313" key="4">
    <source>
        <dbReference type="EMBL" id="KAF0733263.1"/>
    </source>
</evidence>
<dbReference type="InterPro" id="IPR050503">
    <property type="entry name" value="cAMP-dep_PK_reg_su-like"/>
</dbReference>
<feature type="compositionally biased region" description="Basic residues" evidence="1">
    <location>
        <begin position="341"/>
        <end position="350"/>
    </location>
</feature>
<gene>
    <name evidence="4" type="ORF">Ae201684_009826</name>
</gene>
<dbReference type="InterPro" id="IPR014710">
    <property type="entry name" value="RmlC-like_jellyroll"/>
</dbReference>
<dbReference type="GO" id="GO:0005952">
    <property type="term" value="C:cAMP-dependent protein kinase complex"/>
    <property type="evidence" value="ECO:0007669"/>
    <property type="project" value="InterPro"/>
</dbReference>
<dbReference type="EMBL" id="VJMJ01000124">
    <property type="protein sequence ID" value="KAF0733263.1"/>
    <property type="molecule type" value="Genomic_DNA"/>
</dbReference>
<feature type="region of interest" description="Disordered" evidence="1">
    <location>
        <begin position="341"/>
        <end position="364"/>
    </location>
</feature>
<dbReference type="PANTHER" id="PTHR11635:SF166">
    <property type="entry name" value="CYCLIC NUCLEOTIDE-BINDING DOMAIN-CONTAINING PROTEIN"/>
    <property type="match status" value="1"/>
</dbReference>
<evidence type="ECO:0000256" key="1">
    <source>
        <dbReference type="SAM" id="MobiDB-lite"/>
    </source>
</evidence>
<feature type="domain" description="Cyclic nucleotide-binding" evidence="3">
    <location>
        <begin position="553"/>
        <end position="681"/>
    </location>
</feature>
<comment type="caution">
    <text evidence="4">The sequence shown here is derived from an EMBL/GenBank/DDBJ whole genome shotgun (WGS) entry which is preliminary data.</text>
</comment>
<keyword evidence="2" id="KW-0812">Transmembrane</keyword>
<dbReference type="Gene3D" id="2.60.120.10">
    <property type="entry name" value="Jelly Rolls"/>
    <property type="match status" value="2"/>
</dbReference>
<keyword evidence="2" id="KW-0472">Membrane</keyword>
<dbReference type="Proteomes" id="UP000481153">
    <property type="component" value="Unassembled WGS sequence"/>
</dbReference>
<dbReference type="InterPro" id="IPR018490">
    <property type="entry name" value="cNMP-bd_dom_sf"/>
</dbReference>
<feature type="transmembrane region" description="Helical" evidence="2">
    <location>
        <begin position="579"/>
        <end position="602"/>
    </location>
</feature>
<name>A0A6G0X0G7_9STRA</name>
<dbReference type="SMART" id="SM00100">
    <property type="entry name" value="cNMP"/>
    <property type="match status" value="1"/>
</dbReference>
<dbReference type="PROSITE" id="PS00889">
    <property type="entry name" value="CNMP_BINDING_2"/>
    <property type="match status" value="1"/>
</dbReference>
<dbReference type="GO" id="GO:0034236">
    <property type="term" value="F:protein kinase A catalytic subunit binding"/>
    <property type="evidence" value="ECO:0007669"/>
    <property type="project" value="TreeGrafter"/>
</dbReference>
<dbReference type="InterPro" id="IPR018488">
    <property type="entry name" value="cNMP-bd_CS"/>
</dbReference>
<dbReference type="CDD" id="cd00038">
    <property type="entry name" value="CAP_ED"/>
    <property type="match status" value="1"/>
</dbReference>
<dbReference type="GO" id="GO:0005829">
    <property type="term" value="C:cytosol"/>
    <property type="evidence" value="ECO:0007669"/>
    <property type="project" value="TreeGrafter"/>
</dbReference>
<evidence type="ECO:0000313" key="5">
    <source>
        <dbReference type="Proteomes" id="UP000481153"/>
    </source>
</evidence>
<reference evidence="4 5" key="1">
    <citation type="submission" date="2019-07" db="EMBL/GenBank/DDBJ databases">
        <title>Genomics analysis of Aphanomyces spp. identifies a new class of oomycete effector associated with host adaptation.</title>
        <authorList>
            <person name="Gaulin E."/>
        </authorList>
    </citation>
    <scope>NUCLEOTIDE SEQUENCE [LARGE SCALE GENOMIC DNA]</scope>
    <source>
        <strain evidence="4 5">ATCC 201684</strain>
    </source>
</reference>
<keyword evidence="2" id="KW-1133">Transmembrane helix</keyword>
<keyword evidence="5" id="KW-1185">Reference proteome</keyword>
<dbReference type="VEuPathDB" id="FungiDB:AeMF1_017759"/>
<dbReference type="SUPFAM" id="SSF51206">
    <property type="entry name" value="cAMP-binding domain-like"/>
    <property type="match status" value="2"/>
</dbReference>
<dbReference type="GO" id="GO:0030552">
    <property type="term" value="F:cAMP binding"/>
    <property type="evidence" value="ECO:0007669"/>
    <property type="project" value="TreeGrafter"/>
</dbReference>
<protein>
    <recommendedName>
        <fullName evidence="3">Cyclic nucleotide-binding domain-containing protein</fullName>
    </recommendedName>
</protein>
<sequence>MAASAPWNSDVFTGLDPQTSKPSTAHHQKRFPEYHYPDDLDLSQSFPVTVAKGRDLLLPLQPLHHALFPDVEPPQGFSLGFSVSACSGSMAVAMLPISSGAPFDLSTNDAQCFTFTREPNATTPSLCPLYFGADERFYRYDPRDIQGIVLMADLDADLHVMVSFTSTATFSGFNRMFNATSPLHFDISQGSSSSASQASFDLPSLVSLASSKDVPCVNCTFRVFLTPSSNESVAPLVLPAACVAKFPLQFQLESPSPSASSANVTAAITSLSSLHKGWYHVYLVADLNEHPARPALLVYPPQTAFFQPDWHWTYIVMGSLAAVGLIAAVVAAGKRHGIWLNGSHKRRRPSHRQEPSAVASMEQTDEHVGLLSKSNYHTLVDDDEESLDGYDEIPHYDDVTSTSVGESMAAATSAASLSPTKLVHLREEHRKSLQSNVEQFKHLQALSKKPISPPQPTTLRVRATNLASQDEVDRNAAICRAVLVLWNNIQKMRCLRRWRDVTNDENQRIHDTAVRTVQQSTRELLAAKARGDIAAYSSEQVALLVEWAVQTKSFDGIDRVVLEDVVQHMHLRQLKDKECLFFEGDVGLFYYFLFTGSIAIYVDMPAAAKATLASSRHEAVWNARKDPTYLGTFMYHIPEGDGFGEVAMFNDEARRTASAVAAGPCELIEIPKPVYVRTLLPHHFAVYNKAQKMAFLPSVDVFADWIQAKIAGLSDLMERHDLAFGHRLVVADRPIQALFVVISGEVRVTQPWLTPVAEHKQAIHTQLKQPPKKYIDVEVERVGRRGYVGLPLLLFSDAKSISKVDAVVSTNVAEVYILKRDNLAAYRALMPANGTAQVMRRWNDQQRQRTERYLRAVSVLQRVNSAQPSEPQPATVDEDEEKDKLPLLPIMVSSSGKKFLFPDWDLLVDRSNKPVVASMAAPPPFVHIDPSEQGKIAAQSFTAMSEMPHMFQWDPPHGFSVQPKTMSFLVPKAPPRLEKPKASMPAMDKTFERSISRTRQLARAVVKEHNAFVKSRAIATPRPSSFKHSF</sequence>